<evidence type="ECO:0000313" key="2">
    <source>
        <dbReference type="Proteomes" id="UP001595828"/>
    </source>
</evidence>
<dbReference type="Pfam" id="PF11390">
    <property type="entry name" value="FdsD"/>
    <property type="match status" value="1"/>
</dbReference>
<reference evidence="2" key="1">
    <citation type="journal article" date="2019" name="Int. J. Syst. Evol. Microbiol.">
        <title>The Global Catalogue of Microorganisms (GCM) 10K type strain sequencing project: providing services to taxonomists for standard genome sequencing and annotation.</title>
        <authorList>
            <consortium name="The Broad Institute Genomics Platform"/>
            <consortium name="The Broad Institute Genome Sequencing Center for Infectious Disease"/>
            <person name="Wu L."/>
            <person name="Ma J."/>
        </authorList>
    </citation>
    <scope>NUCLEOTIDE SEQUENCE [LARGE SCALE GENOMIC DNA]</scope>
    <source>
        <strain evidence="2">CGMCC 1.12989</strain>
    </source>
</reference>
<evidence type="ECO:0000313" key="1">
    <source>
        <dbReference type="EMBL" id="MFC4295862.1"/>
    </source>
</evidence>
<comment type="caution">
    <text evidence="1">The sequence shown here is derived from an EMBL/GenBank/DDBJ whole genome shotgun (WGS) entry which is preliminary data.</text>
</comment>
<protein>
    <submittedName>
        <fullName evidence="1">Formate dehydrogenase subunit delta</fullName>
    </submittedName>
</protein>
<dbReference type="RefSeq" id="WP_379539326.1">
    <property type="nucleotide sequence ID" value="NZ_JBHSDR010000006.1"/>
</dbReference>
<dbReference type="Proteomes" id="UP001595828">
    <property type="component" value="Unassembled WGS sequence"/>
</dbReference>
<organism evidence="1 2">
    <name type="scientific">Novosphingobium tardum</name>
    <dbReference type="NCBI Taxonomy" id="1538021"/>
    <lineage>
        <taxon>Bacteria</taxon>
        <taxon>Pseudomonadati</taxon>
        <taxon>Pseudomonadota</taxon>
        <taxon>Alphaproteobacteria</taxon>
        <taxon>Sphingomonadales</taxon>
        <taxon>Sphingomonadaceae</taxon>
        <taxon>Novosphingobium</taxon>
    </lineage>
</organism>
<gene>
    <name evidence="1" type="ORF">ACFO0A_12420</name>
</gene>
<dbReference type="EMBL" id="JBHSDR010000006">
    <property type="protein sequence ID" value="MFC4295862.1"/>
    <property type="molecule type" value="Genomic_DNA"/>
</dbReference>
<proteinExistence type="predicted"/>
<accession>A0ABV8RRW2</accession>
<keyword evidence="2" id="KW-1185">Reference proteome</keyword>
<sequence length="91" mass="9463">MSDTRSRLVYMANQIARNFAAMGVDAEAATAEHIASFWDPAMRAVLIADPAGLNESASAAFDRLRSAAAAARVPKTEVVERAKAPGGSDAG</sequence>
<dbReference type="InterPro" id="IPR021074">
    <property type="entry name" value="Formate_DH_dsu"/>
</dbReference>
<name>A0ABV8RRW2_9SPHN</name>